<evidence type="ECO:0000313" key="3">
    <source>
        <dbReference type="Proteomes" id="UP000585474"/>
    </source>
</evidence>
<name>A0A7J0DBU4_9ERIC</name>
<proteinExistence type="predicted"/>
<gene>
    <name evidence="2" type="ORF">Acr_00g0019760</name>
</gene>
<reference evidence="3" key="1">
    <citation type="submission" date="2019-07" db="EMBL/GenBank/DDBJ databases">
        <title>De Novo Assembly of kiwifruit Actinidia rufa.</title>
        <authorList>
            <person name="Sugita-Konishi S."/>
            <person name="Sato K."/>
            <person name="Mori E."/>
            <person name="Abe Y."/>
            <person name="Kisaki G."/>
            <person name="Hamano K."/>
            <person name="Suezawa K."/>
            <person name="Otani M."/>
            <person name="Fukuda T."/>
            <person name="Manabe T."/>
            <person name="Gomi K."/>
            <person name="Tabuchi M."/>
            <person name="Akimitsu K."/>
            <person name="Kataoka I."/>
        </authorList>
    </citation>
    <scope>NUCLEOTIDE SEQUENCE [LARGE SCALE GENOMIC DNA]</scope>
    <source>
        <strain evidence="3">cv. Fuchu</strain>
    </source>
</reference>
<dbReference type="Proteomes" id="UP000585474">
    <property type="component" value="Unassembled WGS sequence"/>
</dbReference>
<accession>A0A7J0DBU4</accession>
<evidence type="ECO:0000313" key="2">
    <source>
        <dbReference type="EMBL" id="GFS31888.1"/>
    </source>
</evidence>
<dbReference type="AlphaFoldDB" id="A0A7J0DBU4"/>
<dbReference type="EMBL" id="BJWL01000153">
    <property type="protein sequence ID" value="GFS31888.1"/>
    <property type="molecule type" value="Genomic_DNA"/>
</dbReference>
<feature type="compositionally biased region" description="Low complexity" evidence="1">
    <location>
        <begin position="49"/>
        <end position="63"/>
    </location>
</feature>
<protein>
    <submittedName>
        <fullName evidence="2">Uncharacterized protein</fullName>
    </submittedName>
</protein>
<comment type="caution">
    <text evidence="2">The sequence shown here is derived from an EMBL/GenBank/DDBJ whole genome shotgun (WGS) entry which is preliminary data.</text>
</comment>
<keyword evidence="3" id="KW-1185">Reference proteome</keyword>
<evidence type="ECO:0000256" key="1">
    <source>
        <dbReference type="SAM" id="MobiDB-lite"/>
    </source>
</evidence>
<sequence length="88" mass="9214">MSEPHETRVLTGKPILNDKPVSPLSQLRSHAVNLDPSDDENPPTAIDVPSSSTAPPTAANPAATSTSNIVNAIAALLMHMNVIHTDLV</sequence>
<organism evidence="2 3">
    <name type="scientific">Actinidia rufa</name>
    <dbReference type="NCBI Taxonomy" id="165716"/>
    <lineage>
        <taxon>Eukaryota</taxon>
        <taxon>Viridiplantae</taxon>
        <taxon>Streptophyta</taxon>
        <taxon>Embryophyta</taxon>
        <taxon>Tracheophyta</taxon>
        <taxon>Spermatophyta</taxon>
        <taxon>Magnoliopsida</taxon>
        <taxon>eudicotyledons</taxon>
        <taxon>Gunneridae</taxon>
        <taxon>Pentapetalae</taxon>
        <taxon>asterids</taxon>
        <taxon>Ericales</taxon>
        <taxon>Actinidiaceae</taxon>
        <taxon>Actinidia</taxon>
    </lineage>
</organism>
<feature type="region of interest" description="Disordered" evidence="1">
    <location>
        <begin position="1"/>
        <end position="63"/>
    </location>
</feature>